<gene>
    <name evidence="2" type="ORF">DMN91_012618</name>
    <name evidence="1" type="ORF">X777_11996</name>
</gene>
<evidence type="ECO:0000313" key="3">
    <source>
        <dbReference type="Proteomes" id="UP000053097"/>
    </source>
</evidence>
<dbReference type="CDD" id="cd11677">
    <property type="entry name" value="Gemin7"/>
    <property type="match status" value="1"/>
</dbReference>
<reference evidence="1 3" key="1">
    <citation type="journal article" date="2014" name="Curr. Biol.">
        <title>The genome of the clonal raider ant Cerapachys biroi.</title>
        <authorList>
            <person name="Oxley P.R."/>
            <person name="Ji L."/>
            <person name="Fetter-Pruneda I."/>
            <person name="McKenzie S.K."/>
            <person name="Li C."/>
            <person name="Hu H."/>
            <person name="Zhang G."/>
            <person name="Kronauer D.J."/>
        </authorList>
    </citation>
    <scope>NUCLEOTIDE SEQUENCE [LARGE SCALE GENOMIC DNA]</scope>
</reference>
<dbReference type="AlphaFoldDB" id="A0A026X1M2"/>
<protein>
    <submittedName>
        <fullName evidence="1">Gem-associated protein</fullName>
    </submittedName>
</protein>
<dbReference type="STRING" id="2015173.A0A026X1M2"/>
<dbReference type="OMA" id="MHERTQV"/>
<organism evidence="1 3">
    <name type="scientific">Ooceraea biroi</name>
    <name type="common">Clonal raider ant</name>
    <name type="synonym">Cerapachys biroi</name>
    <dbReference type="NCBI Taxonomy" id="2015173"/>
    <lineage>
        <taxon>Eukaryota</taxon>
        <taxon>Metazoa</taxon>
        <taxon>Ecdysozoa</taxon>
        <taxon>Arthropoda</taxon>
        <taxon>Hexapoda</taxon>
        <taxon>Insecta</taxon>
        <taxon>Pterygota</taxon>
        <taxon>Neoptera</taxon>
        <taxon>Endopterygota</taxon>
        <taxon>Hymenoptera</taxon>
        <taxon>Apocrita</taxon>
        <taxon>Aculeata</taxon>
        <taxon>Formicoidea</taxon>
        <taxon>Formicidae</taxon>
        <taxon>Dorylinae</taxon>
        <taxon>Ooceraea</taxon>
    </lineage>
</organism>
<dbReference type="Proteomes" id="UP000279307">
    <property type="component" value="Chromosome 14"/>
</dbReference>
<dbReference type="EMBL" id="QOIP01000014">
    <property type="protein sequence ID" value="RLU14731.1"/>
    <property type="molecule type" value="Genomic_DNA"/>
</dbReference>
<evidence type="ECO:0000313" key="1">
    <source>
        <dbReference type="EMBL" id="EZA61289.1"/>
    </source>
</evidence>
<name>A0A026X1M2_OOCBI</name>
<reference evidence="2" key="3">
    <citation type="submission" date="2018-07" db="EMBL/GenBank/DDBJ databases">
        <authorList>
            <person name="Mckenzie S.K."/>
            <person name="Kronauer D.J.C."/>
        </authorList>
    </citation>
    <scope>NUCLEOTIDE SEQUENCE</scope>
    <source>
        <strain evidence="2">Clonal line C1</strain>
    </source>
</reference>
<proteinExistence type="predicted"/>
<dbReference type="PANTHER" id="PTHR14679">
    <property type="entry name" value="GEM-ASSOCIATED PROTEIN 7"/>
    <property type="match status" value="1"/>
</dbReference>
<dbReference type="Pfam" id="PF11095">
    <property type="entry name" value="Gemin7"/>
    <property type="match status" value="1"/>
</dbReference>
<dbReference type="GO" id="GO:0000387">
    <property type="term" value="P:spliceosomal snRNP assembly"/>
    <property type="evidence" value="ECO:0007669"/>
    <property type="project" value="TreeGrafter"/>
</dbReference>
<dbReference type="EMBL" id="KK107061">
    <property type="protein sequence ID" value="EZA61289.1"/>
    <property type="molecule type" value="Genomic_DNA"/>
</dbReference>
<dbReference type="Gene3D" id="2.30.30.100">
    <property type="match status" value="1"/>
</dbReference>
<reference evidence="2 4" key="2">
    <citation type="journal article" date="2018" name="Genome Res.">
        <title>The genomic architecture and molecular evolution of ant odorant receptors.</title>
        <authorList>
            <person name="McKenzie S.K."/>
            <person name="Kronauer D.J.C."/>
        </authorList>
    </citation>
    <scope>NUCLEOTIDE SEQUENCE [LARGE SCALE GENOMIC DNA]</scope>
    <source>
        <strain evidence="2">Clonal line C1</strain>
    </source>
</reference>
<evidence type="ECO:0000313" key="4">
    <source>
        <dbReference type="Proteomes" id="UP000279307"/>
    </source>
</evidence>
<dbReference type="InterPro" id="IPR020338">
    <property type="entry name" value="SMN_gemin7"/>
</dbReference>
<sequence>MIEKEEINESPSANSTELEFATLEKQQARAFLRERFLRVITGIVGKKAEFYLHENTRVLGEFRGCDVESSEFFVKNLETPMGKIPEAILRNSDIIHLDIGDIDITQ</sequence>
<dbReference type="PANTHER" id="PTHR14679:SF1">
    <property type="entry name" value="GEM-ASSOCIATED PROTEIN 7"/>
    <property type="match status" value="1"/>
</dbReference>
<dbReference type="Proteomes" id="UP000053097">
    <property type="component" value="Unassembled WGS sequence"/>
</dbReference>
<dbReference type="GO" id="GO:0034719">
    <property type="term" value="C:SMN-Sm protein complex"/>
    <property type="evidence" value="ECO:0007669"/>
    <property type="project" value="InterPro"/>
</dbReference>
<keyword evidence="3" id="KW-1185">Reference proteome</keyword>
<dbReference type="OrthoDB" id="70763at2759"/>
<accession>A0A026X1M2</accession>
<evidence type="ECO:0000313" key="2">
    <source>
        <dbReference type="EMBL" id="RLU14731.1"/>
    </source>
</evidence>